<dbReference type="AlphaFoldDB" id="A0A212IAD9"/>
<protein>
    <submittedName>
        <fullName evidence="2">Uncharacterized protein</fullName>
    </submittedName>
</protein>
<organism evidence="2">
    <name type="scientific">uncultured Citrobacter sp</name>
    <dbReference type="NCBI Taxonomy" id="200446"/>
    <lineage>
        <taxon>Bacteria</taxon>
        <taxon>Pseudomonadati</taxon>
        <taxon>Pseudomonadota</taxon>
        <taxon>Gammaproteobacteria</taxon>
        <taxon>Enterobacterales</taxon>
        <taxon>Enterobacteriaceae</taxon>
        <taxon>Citrobacter</taxon>
        <taxon>environmental samples</taxon>
    </lineage>
</organism>
<sequence>MVVVVVVPVLEPSPPPVAARATPTAELTVLTLVAEELPAETDAAADPAASPT</sequence>
<evidence type="ECO:0000313" key="2">
    <source>
        <dbReference type="EMBL" id="SBV63749.1"/>
    </source>
</evidence>
<gene>
    <name evidence="1" type="ORF">KL86CIT2_240031</name>
    <name evidence="2" type="ORF">KM92CIT3_40055</name>
</gene>
<proteinExistence type="predicted"/>
<name>A0A212IAD9_9ENTR</name>
<reference evidence="2" key="1">
    <citation type="submission" date="2016-04" db="EMBL/GenBank/DDBJ databases">
        <authorList>
            <person name="Evans L.H."/>
            <person name="Alamgir A."/>
            <person name="Owens N."/>
            <person name="Weber N.D."/>
            <person name="Virtaneva K."/>
            <person name="Barbian K."/>
            <person name="Babar A."/>
            <person name="Rosenke K."/>
        </authorList>
    </citation>
    <scope>NUCLEOTIDE SEQUENCE</scope>
    <source>
        <strain evidence="1">86-2</strain>
        <strain evidence="2">92-3</strain>
    </source>
</reference>
<evidence type="ECO:0000313" key="1">
    <source>
        <dbReference type="EMBL" id="SBV62535.1"/>
    </source>
</evidence>
<accession>A0A212IAD9</accession>
<dbReference type="EMBL" id="FLUA01000021">
    <property type="protein sequence ID" value="SBV62535.1"/>
    <property type="molecule type" value="Genomic_DNA"/>
</dbReference>
<dbReference type="EMBL" id="FLUB01000016">
    <property type="protein sequence ID" value="SBV63749.1"/>
    <property type="molecule type" value="Genomic_DNA"/>
</dbReference>